<dbReference type="Proteomes" id="UP000270988">
    <property type="component" value="Chromosome"/>
</dbReference>
<reference evidence="1 2" key="1">
    <citation type="submission" date="2018-12" db="EMBL/GenBank/DDBJ databases">
        <authorList>
            <consortium name="Pathogen Informatics"/>
        </authorList>
    </citation>
    <scope>NUCLEOTIDE SEQUENCE [LARGE SCALE GENOMIC DNA]</scope>
    <source>
        <strain evidence="1 2">NCTC10918</strain>
    </source>
</reference>
<dbReference type="EMBL" id="LR134521">
    <property type="protein sequence ID" value="VEJ31022.1"/>
    <property type="molecule type" value="Genomic_DNA"/>
</dbReference>
<evidence type="ECO:0000313" key="2">
    <source>
        <dbReference type="Proteomes" id="UP000270988"/>
    </source>
</evidence>
<proteinExistence type="predicted"/>
<accession>A0A448UYL5</accession>
<evidence type="ECO:0008006" key="3">
    <source>
        <dbReference type="Google" id="ProtNLM"/>
    </source>
</evidence>
<sequence length="119" mass="13433">MEKALVKVLKSALTQLQQARDMPGSLVVDGTLIPTWNWQSLGIINFSCKHKCAGFNHQIICTLDGKFLAITDPVRGARYDVYAYRFHQLEIFLDEYALAYKGYIGSGLLIPTKRKALVR</sequence>
<protein>
    <recommendedName>
        <fullName evidence="3">DDE Tnp4 domain-containing protein</fullName>
    </recommendedName>
</protein>
<organism evidence="1 2">
    <name type="scientific">Rothia dentocariosa</name>
    <dbReference type="NCBI Taxonomy" id="2047"/>
    <lineage>
        <taxon>Bacteria</taxon>
        <taxon>Bacillati</taxon>
        <taxon>Actinomycetota</taxon>
        <taxon>Actinomycetes</taxon>
        <taxon>Micrococcales</taxon>
        <taxon>Micrococcaceae</taxon>
        <taxon>Rothia</taxon>
    </lineage>
</organism>
<gene>
    <name evidence="1" type="ORF">NCTC10918_02318</name>
</gene>
<name>A0A448UYL5_9MICC</name>
<dbReference type="AlphaFoldDB" id="A0A448UYL5"/>
<evidence type="ECO:0000313" key="1">
    <source>
        <dbReference type="EMBL" id="VEJ31022.1"/>
    </source>
</evidence>